<comment type="caution">
    <text evidence="1">The sequence shown here is derived from an EMBL/GenBank/DDBJ whole genome shotgun (WGS) entry which is preliminary data.</text>
</comment>
<organism evidence="1 2">
    <name type="scientific">Catharanthus roseus</name>
    <name type="common">Madagascar periwinkle</name>
    <name type="synonym">Vinca rosea</name>
    <dbReference type="NCBI Taxonomy" id="4058"/>
    <lineage>
        <taxon>Eukaryota</taxon>
        <taxon>Viridiplantae</taxon>
        <taxon>Streptophyta</taxon>
        <taxon>Embryophyta</taxon>
        <taxon>Tracheophyta</taxon>
        <taxon>Spermatophyta</taxon>
        <taxon>Magnoliopsida</taxon>
        <taxon>eudicotyledons</taxon>
        <taxon>Gunneridae</taxon>
        <taxon>Pentapetalae</taxon>
        <taxon>asterids</taxon>
        <taxon>lamiids</taxon>
        <taxon>Gentianales</taxon>
        <taxon>Apocynaceae</taxon>
        <taxon>Rauvolfioideae</taxon>
        <taxon>Vinceae</taxon>
        <taxon>Catharanthinae</taxon>
        <taxon>Catharanthus</taxon>
    </lineage>
</organism>
<keyword evidence="2" id="KW-1185">Reference proteome</keyword>
<evidence type="ECO:0000313" key="1">
    <source>
        <dbReference type="EMBL" id="KAI5670898.1"/>
    </source>
</evidence>
<proteinExistence type="predicted"/>
<name>A0ACC0BEA3_CATRO</name>
<reference evidence="2" key="1">
    <citation type="journal article" date="2023" name="Nat. Plants">
        <title>Single-cell RNA sequencing provides a high-resolution roadmap for understanding the multicellular compartmentation of specialized metabolism.</title>
        <authorList>
            <person name="Sun S."/>
            <person name="Shen X."/>
            <person name="Li Y."/>
            <person name="Li Y."/>
            <person name="Wang S."/>
            <person name="Li R."/>
            <person name="Zhang H."/>
            <person name="Shen G."/>
            <person name="Guo B."/>
            <person name="Wei J."/>
            <person name="Xu J."/>
            <person name="St-Pierre B."/>
            <person name="Chen S."/>
            <person name="Sun C."/>
        </authorList>
    </citation>
    <scope>NUCLEOTIDE SEQUENCE [LARGE SCALE GENOMIC DNA]</scope>
</reference>
<evidence type="ECO:0000313" key="2">
    <source>
        <dbReference type="Proteomes" id="UP001060085"/>
    </source>
</evidence>
<gene>
    <name evidence="1" type="ORF">M9H77_11262</name>
</gene>
<dbReference type="EMBL" id="CM044703">
    <property type="protein sequence ID" value="KAI5670898.1"/>
    <property type="molecule type" value="Genomic_DNA"/>
</dbReference>
<sequence length="119" mass="14140">MTLVMRKFKRFYKKDFNKRGKKPPFKKGGQNSSLFKTRYFEYNSMKHFVADCPQAIEKEKGALKAKFEALKKRKKECSNKNFQKLVLENKNLCEEVSSLEKCFIDYESLKKKVNDLTLH</sequence>
<dbReference type="Proteomes" id="UP001060085">
    <property type="component" value="Linkage Group LG03"/>
</dbReference>
<protein>
    <submittedName>
        <fullName evidence="1">Uncharacterized protein</fullName>
    </submittedName>
</protein>
<accession>A0ACC0BEA3</accession>